<dbReference type="InterPro" id="IPR038563">
    <property type="entry name" value="Endonuclease_7_sf"/>
</dbReference>
<dbReference type="PANTHER" id="PTHR31511">
    <property type="entry name" value="PROTEIN CBG23764"/>
    <property type="match status" value="1"/>
</dbReference>
<organism evidence="1">
    <name type="scientific">Homalodisca liturata</name>
    <dbReference type="NCBI Taxonomy" id="320908"/>
    <lineage>
        <taxon>Eukaryota</taxon>
        <taxon>Metazoa</taxon>
        <taxon>Ecdysozoa</taxon>
        <taxon>Arthropoda</taxon>
        <taxon>Hexapoda</taxon>
        <taxon>Insecta</taxon>
        <taxon>Pterygota</taxon>
        <taxon>Neoptera</taxon>
        <taxon>Paraneoptera</taxon>
        <taxon>Hemiptera</taxon>
        <taxon>Auchenorrhyncha</taxon>
        <taxon>Membracoidea</taxon>
        <taxon>Cicadellidae</taxon>
        <taxon>Cicadellinae</taxon>
        <taxon>Proconiini</taxon>
        <taxon>Homalodisca</taxon>
    </lineage>
</organism>
<feature type="non-terminal residue" evidence="1">
    <location>
        <position position="396"/>
    </location>
</feature>
<evidence type="ECO:0000313" key="1">
    <source>
        <dbReference type="EMBL" id="JAS97427.1"/>
    </source>
</evidence>
<reference evidence="1" key="1">
    <citation type="submission" date="2015-11" db="EMBL/GenBank/DDBJ databases">
        <title>De novo transcriptome assembly of four potential Pierce s Disease insect vectors from Arizona vineyards.</title>
        <authorList>
            <person name="Tassone E.E."/>
        </authorList>
    </citation>
    <scope>NUCLEOTIDE SEQUENCE</scope>
</reference>
<dbReference type="InterPro" id="IPR043502">
    <property type="entry name" value="DNA/RNA_pol_sf"/>
</dbReference>
<sequence>IPMKLTEEEELAYQNSSLCHICECEGFDNQTRKKVRDHCHLTGKFRGSAHLSCNLNLKFPQNIPVFCHNMSNYDTHLYIKELAKQYGNVDLIANTDEKYINYSVNSGYGYEFEGDKPRKFIKFSFVDTFRFMASSIEKLAKNLKREDFKHTNHFIQDGRILNAILERQPNDEEEIFKILSGKGIFPYEFIDSIEKLDYTEELKIQDFYSLLTDESISEKDYQHYLSVWNKLKEKNLGNYSDLYNIQDVLLLADIFENFRNICLNCYKLDPAHYLTAPSLAWDAMLKLTKIELQLISDYNMYLMIEKGIRGGISQCIKRYVKANNKYLKDFDKTKPENYLLYLDANNLYGYGLMQSLPYGDIKWMDPKTYTKEEWQETILELTGDEDYGYILEVDLG</sequence>
<dbReference type="Pfam" id="PF02945">
    <property type="entry name" value="Endonuclease_7"/>
    <property type="match status" value="1"/>
</dbReference>
<dbReference type="EMBL" id="GECU01010279">
    <property type="protein sequence ID" value="JAS97427.1"/>
    <property type="molecule type" value="Transcribed_RNA"/>
</dbReference>
<protein>
    <recommendedName>
        <fullName evidence="2">DNA-directed DNA polymerase</fullName>
    </recommendedName>
</protein>
<dbReference type="AlphaFoldDB" id="A0A1B6JE74"/>
<accession>A0A1B6JE74</accession>
<dbReference type="InterPro" id="IPR004211">
    <property type="entry name" value="Endonuclease_7"/>
</dbReference>
<dbReference type="SUPFAM" id="SSF53098">
    <property type="entry name" value="Ribonuclease H-like"/>
    <property type="match status" value="1"/>
</dbReference>
<feature type="non-terminal residue" evidence="1">
    <location>
        <position position="1"/>
    </location>
</feature>
<name>A0A1B6JE74_9HEMI</name>
<evidence type="ECO:0008006" key="2">
    <source>
        <dbReference type="Google" id="ProtNLM"/>
    </source>
</evidence>
<dbReference type="InterPro" id="IPR044925">
    <property type="entry name" value="His-Me_finger_sf"/>
</dbReference>
<dbReference type="InterPro" id="IPR012337">
    <property type="entry name" value="RNaseH-like_sf"/>
</dbReference>
<dbReference type="SUPFAM" id="SSF54060">
    <property type="entry name" value="His-Me finger endonucleases"/>
    <property type="match status" value="1"/>
</dbReference>
<dbReference type="GO" id="GO:0071897">
    <property type="term" value="P:DNA biosynthetic process"/>
    <property type="evidence" value="ECO:0007669"/>
    <property type="project" value="UniProtKB-ARBA"/>
</dbReference>
<dbReference type="GO" id="GO:0042575">
    <property type="term" value="C:DNA polymerase complex"/>
    <property type="evidence" value="ECO:0007669"/>
    <property type="project" value="UniProtKB-ARBA"/>
</dbReference>
<gene>
    <name evidence="1" type="ORF">g.10928</name>
</gene>
<proteinExistence type="predicted"/>
<dbReference type="SUPFAM" id="SSF56672">
    <property type="entry name" value="DNA/RNA polymerases"/>
    <property type="match status" value="1"/>
</dbReference>
<dbReference type="PANTHER" id="PTHR31511:SF12">
    <property type="entry name" value="RHO TERMINATION FACTOR N-TERMINAL DOMAIN-CONTAINING PROTEIN"/>
    <property type="match status" value="1"/>
</dbReference>
<dbReference type="Gene3D" id="3.40.1800.10">
    <property type="entry name" value="His-Me finger endonucleases"/>
    <property type="match status" value="1"/>
</dbReference>